<keyword evidence="7" id="KW-1185">Reference proteome</keyword>
<dbReference type="InterPro" id="IPR001841">
    <property type="entry name" value="Znf_RING"/>
</dbReference>
<dbReference type="Gene3D" id="1.25.40.20">
    <property type="entry name" value="Ankyrin repeat-containing domain"/>
    <property type="match status" value="1"/>
</dbReference>
<proteinExistence type="predicted"/>
<evidence type="ECO:0000256" key="2">
    <source>
        <dbReference type="ARBA" id="ARBA00023043"/>
    </source>
</evidence>
<name>A0A166RAK3_9AGAM</name>
<dbReference type="OrthoDB" id="46529at2759"/>
<keyword evidence="4" id="KW-0479">Metal-binding</keyword>
<dbReference type="SMART" id="SM00248">
    <property type="entry name" value="ANK"/>
    <property type="match status" value="2"/>
</dbReference>
<dbReference type="Proteomes" id="UP000076532">
    <property type="component" value="Unassembled WGS sequence"/>
</dbReference>
<dbReference type="SUPFAM" id="SSF57850">
    <property type="entry name" value="RING/U-box"/>
    <property type="match status" value="1"/>
</dbReference>
<organism evidence="6 7">
    <name type="scientific">Athelia psychrophila</name>
    <dbReference type="NCBI Taxonomy" id="1759441"/>
    <lineage>
        <taxon>Eukaryota</taxon>
        <taxon>Fungi</taxon>
        <taxon>Dikarya</taxon>
        <taxon>Basidiomycota</taxon>
        <taxon>Agaricomycotina</taxon>
        <taxon>Agaricomycetes</taxon>
        <taxon>Agaricomycetidae</taxon>
        <taxon>Atheliales</taxon>
        <taxon>Atheliaceae</taxon>
        <taxon>Athelia</taxon>
    </lineage>
</organism>
<feature type="domain" description="RING-type" evidence="5">
    <location>
        <begin position="17"/>
        <end position="72"/>
    </location>
</feature>
<dbReference type="InterPro" id="IPR036770">
    <property type="entry name" value="Ankyrin_rpt-contain_sf"/>
</dbReference>
<sequence>MSLPEKQPANYSTEDDCAICFDKLLMPSTSEEGPSCIIDDVKLRCGHHFHWACFDEYDRASPSNRAICPLCRGPTLDPSGALIVDVTNEGGFSGGIDLGAAFDQERWDEAQPDAWRKGQALLSLCQFGDYEAAEELLQEDVDPNSAHSDGMSGLHMAALNDSEEWASLLVRYGADKNRKTDTGQTAYEFAQTQTLRDLLKP</sequence>
<accession>A0A166RAK3</accession>
<keyword evidence="2 3" id="KW-0040">ANK repeat</keyword>
<evidence type="ECO:0000313" key="7">
    <source>
        <dbReference type="Proteomes" id="UP000076532"/>
    </source>
</evidence>
<dbReference type="SUPFAM" id="SSF48403">
    <property type="entry name" value="Ankyrin repeat"/>
    <property type="match status" value="1"/>
</dbReference>
<dbReference type="InterPro" id="IPR013083">
    <property type="entry name" value="Znf_RING/FYVE/PHD"/>
</dbReference>
<dbReference type="GO" id="GO:0004842">
    <property type="term" value="F:ubiquitin-protein transferase activity"/>
    <property type="evidence" value="ECO:0007669"/>
    <property type="project" value="TreeGrafter"/>
</dbReference>
<evidence type="ECO:0000259" key="5">
    <source>
        <dbReference type="PROSITE" id="PS50089"/>
    </source>
</evidence>
<keyword evidence="4" id="KW-0863">Zinc-finger</keyword>
<gene>
    <name evidence="6" type="ORF">FIBSPDRAFT_274259</name>
</gene>
<evidence type="ECO:0000256" key="3">
    <source>
        <dbReference type="PROSITE-ProRule" id="PRU00023"/>
    </source>
</evidence>
<protein>
    <recommendedName>
        <fullName evidence="5">RING-type domain-containing protein</fullName>
    </recommendedName>
</protein>
<dbReference type="GO" id="GO:0085020">
    <property type="term" value="P:protein K6-linked ubiquitination"/>
    <property type="evidence" value="ECO:0007669"/>
    <property type="project" value="TreeGrafter"/>
</dbReference>
<dbReference type="GO" id="GO:0008270">
    <property type="term" value="F:zinc ion binding"/>
    <property type="evidence" value="ECO:0007669"/>
    <property type="project" value="UniProtKB-KW"/>
</dbReference>
<evidence type="ECO:0000256" key="4">
    <source>
        <dbReference type="PROSITE-ProRule" id="PRU00175"/>
    </source>
</evidence>
<keyword evidence="4" id="KW-0862">Zinc</keyword>
<reference evidence="6 7" key="1">
    <citation type="journal article" date="2016" name="Mol. Biol. Evol.">
        <title>Comparative Genomics of Early-Diverging Mushroom-Forming Fungi Provides Insights into the Origins of Lignocellulose Decay Capabilities.</title>
        <authorList>
            <person name="Nagy L.G."/>
            <person name="Riley R."/>
            <person name="Tritt A."/>
            <person name="Adam C."/>
            <person name="Daum C."/>
            <person name="Floudas D."/>
            <person name="Sun H."/>
            <person name="Yadav J.S."/>
            <person name="Pangilinan J."/>
            <person name="Larsson K.H."/>
            <person name="Matsuura K."/>
            <person name="Barry K."/>
            <person name="Labutti K."/>
            <person name="Kuo R."/>
            <person name="Ohm R.A."/>
            <person name="Bhattacharya S.S."/>
            <person name="Shirouzu T."/>
            <person name="Yoshinaga Y."/>
            <person name="Martin F.M."/>
            <person name="Grigoriev I.V."/>
            <person name="Hibbett D.S."/>
        </authorList>
    </citation>
    <scope>NUCLEOTIDE SEQUENCE [LARGE SCALE GENOMIC DNA]</scope>
    <source>
        <strain evidence="6 7">CBS 109695</strain>
    </source>
</reference>
<dbReference type="STRING" id="436010.A0A166RAK3"/>
<dbReference type="PANTHER" id="PTHR24171">
    <property type="entry name" value="ANKYRIN REPEAT DOMAIN-CONTAINING PROTEIN 39-RELATED"/>
    <property type="match status" value="1"/>
</dbReference>
<dbReference type="Pfam" id="PF13639">
    <property type="entry name" value="zf-RING_2"/>
    <property type="match status" value="1"/>
</dbReference>
<evidence type="ECO:0000256" key="1">
    <source>
        <dbReference type="ARBA" id="ARBA00022737"/>
    </source>
</evidence>
<dbReference type="EMBL" id="KV417505">
    <property type="protein sequence ID" value="KZP28077.1"/>
    <property type="molecule type" value="Genomic_DNA"/>
</dbReference>
<dbReference type="PROSITE" id="PS50089">
    <property type="entry name" value="ZF_RING_2"/>
    <property type="match status" value="1"/>
</dbReference>
<dbReference type="Gene3D" id="3.30.40.10">
    <property type="entry name" value="Zinc/RING finger domain, C3HC4 (zinc finger)"/>
    <property type="match status" value="1"/>
</dbReference>
<dbReference type="PANTHER" id="PTHR24171:SF8">
    <property type="entry name" value="BRCA1-ASSOCIATED RING DOMAIN PROTEIN 1"/>
    <property type="match status" value="1"/>
</dbReference>
<dbReference type="InterPro" id="IPR002110">
    <property type="entry name" value="Ankyrin_rpt"/>
</dbReference>
<dbReference type="Pfam" id="PF12796">
    <property type="entry name" value="Ank_2"/>
    <property type="match status" value="1"/>
</dbReference>
<dbReference type="SMART" id="SM00184">
    <property type="entry name" value="RING"/>
    <property type="match status" value="1"/>
</dbReference>
<keyword evidence="1" id="KW-0677">Repeat</keyword>
<evidence type="ECO:0000313" key="6">
    <source>
        <dbReference type="EMBL" id="KZP28077.1"/>
    </source>
</evidence>
<feature type="repeat" description="ANK" evidence="3">
    <location>
        <begin position="149"/>
        <end position="181"/>
    </location>
</feature>
<dbReference type="PROSITE" id="PS50297">
    <property type="entry name" value="ANK_REP_REGION"/>
    <property type="match status" value="1"/>
</dbReference>
<dbReference type="AlphaFoldDB" id="A0A166RAK3"/>
<dbReference type="PROSITE" id="PS50088">
    <property type="entry name" value="ANK_REPEAT"/>
    <property type="match status" value="1"/>
</dbReference>